<dbReference type="GO" id="GO:0052913">
    <property type="term" value="F:16S rRNA (guanine(966)-N(2))-methyltransferase activity"/>
    <property type="evidence" value="ECO:0007669"/>
    <property type="project" value="UniProtKB-EC"/>
</dbReference>
<organism evidence="9 10">
    <name type="scientific">Vibrio quintilis</name>
    <dbReference type="NCBI Taxonomy" id="1117707"/>
    <lineage>
        <taxon>Bacteria</taxon>
        <taxon>Pseudomonadati</taxon>
        <taxon>Pseudomonadota</taxon>
        <taxon>Gammaproteobacteria</taxon>
        <taxon>Vibrionales</taxon>
        <taxon>Vibrionaceae</taxon>
        <taxon>Vibrio</taxon>
    </lineage>
</organism>
<evidence type="ECO:0000313" key="9">
    <source>
        <dbReference type="EMBL" id="SHO57205.1"/>
    </source>
</evidence>
<name>A0A1M7YXA4_9VIBR</name>
<dbReference type="Proteomes" id="UP000184600">
    <property type="component" value="Unassembled WGS sequence"/>
</dbReference>
<keyword evidence="5 8" id="KW-0489">Methyltransferase</keyword>
<dbReference type="Pfam" id="PF03602">
    <property type="entry name" value="Cons_hypoth95"/>
    <property type="match status" value="1"/>
</dbReference>
<keyword evidence="6 8" id="KW-0808">Transferase</keyword>
<dbReference type="RefSeq" id="WP_073583940.1">
    <property type="nucleotide sequence ID" value="NZ_AP024897.1"/>
</dbReference>
<dbReference type="STRING" id="1117707.VQ7734_02974"/>
<keyword evidence="8" id="KW-0949">S-adenosyl-L-methionine</keyword>
<dbReference type="CDD" id="cd02440">
    <property type="entry name" value="AdoMet_MTases"/>
    <property type="match status" value="1"/>
</dbReference>
<evidence type="ECO:0000256" key="7">
    <source>
        <dbReference type="ARBA" id="ARBA00048326"/>
    </source>
</evidence>
<dbReference type="PIRSF" id="PIRSF004553">
    <property type="entry name" value="CHP00095"/>
    <property type="match status" value="1"/>
</dbReference>
<dbReference type="PANTHER" id="PTHR43542:SF1">
    <property type="entry name" value="METHYLTRANSFERASE"/>
    <property type="match status" value="1"/>
</dbReference>
<proteinExistence type="inferred from homology"/>
<dbReference type="EMBL" id="FRFG01000035">
    <property type="protein sequence ID" value="SHO57205.1"/>
    <property type="molecule type" value="Genomic_DNA"/>
</dbReference>
<protein>
    <recommendedName>
        <fullName evidence="4 8">Ribosomal RNA small subunit methyltransferase D</fullName>
        <ecNumber evidence="3 8">2.1.1.171</ecNumber>
    </recommendedName>
</protein>
<evidence type="ECO:0000256" key="5">
    <source>
        <dbReference type="ARBA" id="ARBA00022603"/>
    </source>
</evidence>
<dbReference type="PROSITE" id="PS00092">
    <property type="entry name" value="N6_MTASE"/>
    <property type="match status" value="1"/>
</dbReference>
<evidence type="ECO:0000256" key="2">
    <source>
        <dbReference type="ARBA" id="ARBA00005269"/>
    </source>
</evidence>
<evidence type="ECO:0000256" key="3">
    <source>
        <dbReference type="ARBA" id="ARBA00012141"/>
    </source>
</evidence>
<evidence type="ECO:0000256" key="6">
    <source>
        <dbReference type="ARBA" id="ARBA00022679"/>
    </source>
</evidence>
<comment type="catalytic activity">
    <reaction evidence="7 8">
        <text>guanosine(966) in 16S rRNA + S-adenosyl-L-methionine = N(2)-methylguanosine(966) in 16S rRNA + S-adenosyl-L-homocysteine + H(+)</text>
        <dbReference type="Rhea" id="RHEA:23548"/>
        <dbReference type="Rhea" id="RHEA-COMP:10211"/>
        <dbReference type="Rhea" id="RHEA-COMP:10212"/>
        <dbReference type="ChEBI" id="CHEBI:15378"/>
        <dbReference type="ChEBI" id="CHEBI:57856"/>
        <dbReference type="ChEBI" id="CHEBI:59789"/>
        <dbReference type="ChEBI" id="CHEBI:74269"/>
        <dbReference type="ChEBI" id="CHEBI:74481"/>
        <dbReference type="EC" id="2.1.1.171"/>
    </reaction>
</comment>
<dbReference type="GO" id="GO:0003676">
    <property type="term" value="F:nucleic acid binding"/>
    <property type="evidence" value="ECO:0007669"/>
    <property type="project" value="InterPro"/>
</dbReference>
<dbReference type="AlphaFoldDB" id="A0A1M7YXA4"/>
<dbReference type="PANTHER" id="PTHR43542">
    <property type="entry name" value="METHYLTRANSFERASE"/>
    <property type="match status" value="1"/>
</dbReference>
<dbReference type="InterPro" id="IPR029063">
    <property type="entry name" value="SAM-dependent_MTases_sf"/>
</dbReference>
<dbReference type="SUPFAM" id="SSF53335">
    <property type="entry name" value="S-adenosyl-L-methionine-dependent methyltransferases"/>
    <property type="match status" value="1"/>
</dbReference>
<keyword evidence="10" id="KW-1185">Reference proteome</keyword>
<evidence type="ECO:0000256" key="4">
    <source>
        <dbReference type="ARBA" id="ARBA00013682"/>
    </source>
</evidence>
<evidence type="ECO:0000256" key="8">
    <source>
        <dbReference type="PIRNR" id="PIRNR004553"/>
    </source>
</evidence>
<dbReference type="EC" id="2.1.1.171" evidence="3 8"/>
<dbReference type="OrthoDB" id="9803017at2"/>
<gene>
    <name evidence="9" type="primary">rsmD</name>
    <name evidence="9" type="ORF">VQ7734_02974</name>
</gene>
<reference evidence="10" key="1">
    <citation type="submission" date="2016-12" db="EMBL/GenBank/DDBJ databases">
        <authorList>
            <person name="Rodrigo-Torres L."/>
            <person name="Arahal R.D."/>
            <person name="Lucena T."/>
        </authorList>
    </citation>
    <scope>NUCLEOTIDE SEQUENCE [LARGE SCALE GENOMIC DNA]</scope>
</reference>
<dbReference type="Gene3D" id="3.40.50.150">
    <property type="entry name" value="Vaccinia Virus protein VP39"/>
    <property type="match status" value="1"/>
</dbReference>
<comment type="function">
    <text evidence="1 8">Specifically methylates the guanine in position 966 of 16S rRNA in the assembled 30S particle.</text>
</comment>
<dbReference type="NCBIfam" id="TIGR00095">
    <property type="entry name" value="16S rRNA (guanine(966)-N(2))-methyltransferase RsmD"/>
    <property type="match status" value="1"/>
</dbReference>
<sequence length="199" mass="22957">MGKHRHSTKLRSNKPSGFIRLISGEWRGRKLPVHNAEGLRPTTDRVKETLFNWLSPDIPLSRCLDLFSGSGSLGFEAASRKAKQVTMLELDTQAYKQLQTNKETLSAHSVDIIQENTLSYLARQQPEKPYDIIFIDPPFRQGLAEQVITLLENGQWLAGDALIYLETEKEWQPDEIPAHWQLHREKTAGQVCYRLYRYH</sequence>
<evidence type="ECO:0000256" key="1">
    <source>
        <dbReference type="ARBA" id="ARBA00002649"/>
    </source>
</evidence>
<accession>A0A1M7YXA4</accession>
<comment type="similarity">
    <text evidence="2 8">Belongs to the methyltransferase superfamily. RsmD family.</text>
</comment>
<dbReference type="InterPro" id="IPR002052">
    <property type="entry name" value="DNA_methylase_N6_adenine_CS"/>
</dbReference>
<keyword evidence="8" id="KW-0698">rRNA processing</keyword>
<dbReference type="InterPro" id="IPR004398">
    <property type="entry name" value="RNA_MeTrfase_RsmD"/>
</dbReference>
<evidence type="ECO:0000313" key="10">
    <source>
        <dbReference type="Proteomes" id="UP000184600"/>
    </source>
</evidence>